<dbReference type="RefSeq" id="XP_033690920.1">
    <property type="nucleotide sequence ID" value="XM_033827487.1"/>
</dbReference>
<dbReference type="InterPro" id="IPR013783">
    <property type="entry name" value="Ig-like_fold"/>
</dbReference>
<comment type="subcellular location">
    <subcellularLocation>
        <location evidence="2">Secreted</location>
    </subcellularLocation>
</comment>
<evidence type="ECO:0000259" key="19">
    <source>
        <dbReference type="Pfam" id="PF22666"/>
    </source>
</evidence>
<name>A0A6A6IZW5_9PLEO</name>
<dbReference type="EC" id="3.2.1.25" evidence="6"/>
<dbReference type="Pfam" id="PF17786">
    <property type="entry name" value="Mannosidase_ig"/>
    <property type="match status" value="1"/>
</dbReference>
<reference evidence="20" key="1">
    <citation type="journal article" date="2020" name="Stud. Mycol.">
        <title>101 Dothideomycetes genomes: a test case for predicting lifestyles and emergence of pathogens.</title>
        <authorList>
            <person name="Haridas S."/>
            <person name="Albert R."/>
            <person name="Binder M."/>
            <person name="Bloem J."/>
            <person name="Labutti K."/>
            <person name="Salamov A."/>
            <person name="Andreopoulos B."/>
            <person name="Baker S."/>
            <person name="Barry K."/>
            <person name="Bills G."/>
            <person name="Bluhm B."/>
            <person name="Cannon C."/>
            <person name="Castanera R."/>
            <person name="Culley D."/>
            <person name="Daum C."/>
            <person name="Ezra D."/>
            <person name="Gonzalez J."/>
            <person name="Henrissat B."/>
            <person name="Kuo A."/>
            <person name="Liang C."/>
            <person name="Lipzen A."/>
            <person name="Lutzoni F."/>
            <person name="Magnuson J."/>
            <person name="Mondo S."/>
            <person name="Nolan M."/>
            <person name="Ohm R."/>
            <person name="Pangilinan J."/>
            <person name="Park H.-J."/>
            <person name="Ramirez L."/>
            <person name="Alfaro M."/>
            <person name="Sun H."/>
            <person name="Tritt A."/>
            <person name="Yoshinaga Y."/>
            <person name="Zwiers L.-H."/>
            <person name="Turgeon B."/>
            <person name="Goodwin S."/>
            <person name="Spatafora J."/>
            <person name="Crous P."/>
            <person name="Grigoriev I."/>
        </authorList>
    </citation>
    <scope>NUCLEOTIDE SEQUENCE</scope>
    <source>
        <strain evidence="20">CBS 122368</strain>
    </source>
</reference>
<keyword evidence="21" id="KW-1185">Reference proteome</keyword>
<dbReference type="InterPro" id="IPR041625">
    <property type="entry name" value="Beta-mannosidase_Ig"/>
</dbReference>
<evidence type="ECO:0000256" key="2">
    <source>
        <dbReference type="ARBA" id="ARBA00004613"/>
    </source>
</evidence>
<evidence type="ECO:0000256" key="13">
    <source>
        <dbReference type="ARBA" id="ARBA00023295"/>
    </source>
</evidence>
<dbReference type="EMBL" id="ML987189">
    <property type="protein sequence ID" value="KAF2255916.1"/>
    <property type="molecule type" value="Genomic_DNA"/>
</dbReference>
<dbReference type="Pfam" id="PF00703">
    <property type="entry name" value="Glyco_hydro_2"/>
    <property type="match status" value="1"/>
</dbReference>
<dbReference type="FunFam" id="3.20.20.80:FF:000084">
    <property type="entry name" value="Beta-mannosidase A"/>
    <property type="match status" value="1"/>
</dbReference>
<evidence type="ECO:0000256" key="5">
    <source>
        <dbReference type="ARBA" id="ARBA00011738"/>
    </source>
</evidence>
<gene>
    <name evidence="20" type="ORF">BU26DRAFT_512858</name>
</gene>
<keyword evidence="13" id="KW-0326">Glycosidase</keyword>
<dbReference type="Pfam" id="PF22666">
    <property type="entry name" value="Glyco_hydro_2_N2"/>
    <property type="match status" value="1"/>
</dbReference>
<keyword evidence="12" id="KW-0119">Carbohydrate metabolism</keyword>
<evidence type="ECO:0000256" key="3">
    <source>
        <dbReference type="ARBA" id="ARBA00004740"/>
    </source>
</evidence>
<organism evidence="20 21">
    <name type="scientific">Trematosphaeria pertusa</name>
    <dbReference type="NCBI Taxonomy" id="390896"/>
    <lineage>
        <taxon>Eukaryota</taxon>
        <taxon>Fungi</taxon>
        <taxon>Dikarya</taxon>
        <taxon>Ascomycota</taxon>
        <taxon>Pezizomycotina</taxon>
        <taxon>Dothideomycetes</taxon>
        <taxon>Pleosporomycetidae</taxon>
        <taxon>Pleosporales</taxon>
        <taxon>Massarineae</taxon>
        <taxon>Trematosphaeriaceae</taxon>
        <taxon>Trematosphaeria</taxon>
    </lineage>
</organism>
<evidence type="ECO:0000256" key="12">
    <source>
        <dbReference type="ARBA" id="ARBA00023277"/>
    </source>
</evidence>
<dbReference type="SUPFAM" id="SSF51445">
    <property type="entry name" value="(Trans)glycosidases"/>
    <property type="match status" value="1"/>
</dbReference>
<proteinExistence type="inferred from homology"/>
<dbReference type="GO" id="GO:0000272">
    <property type="term" value="P:polysaccharide catabolic process"/>
    <property type="evidence" value="ECO:0007669"/>
    <property type="project" value="UniProtKB-KW"/>
</dbReference>
<dbReference type="AlphaFoldDB" id="A0A6A6IZW5"/>
<comment type="subunit">
    <text evidence="5">Homodimer.</text>
</comment>
<dbReference type="PANTHER" id="PTHR43730:SF5">
    <property type="entry name" value="BETA-MANNOSIDASE A"/>
    <property type="match status" value="1"/>
</dbReference>
<dbReference type="FunFam" id="2.60.40.10:FF:001511">
    <property type="entry name" value="Beta-mannosidase A"/>
    <property type="match status" value="1"/>
</dbReference>
<keyword evidence="10 20" id="KW-0378">Hydrolase</keyword>
<dbReference type="Gene3D" id="2.60.120.260">
    <property type="entry name" value="Galactose-binding domain-like"/>
    <property type="match status" value="1"/>
</dbReference>
<evidence type="ECO:0000256" key="8">
    <source>
        <dbReference type="ARBA" id="ARBA00022525"/>
    </source>
</evidence>
<dbReference type="GeneID" id="54580817"/>
<sequence>MKRSIQAVLAASAASLAFGQQQVLDLSTVDWTLTSPNFSYISVRGKVPSHAHLDLHAAQVIGDPLYGLNDFNLRWVAFSNWTYTSAPLTSLKANASSTWLVFNGLDTFTSIELCGQHVASTNNQFRQYYFEVSNIMASCENPFLSVNFGSAPIIANAIAAQPGAETWPYGVQQLFEFTNREQIRKEQNDFGWDWGPAFAPAGIWQPAYVVQLPSQSVYVRNTLVDVYREGQRNLLPPDQSKDWRLNASVDYLGSLPSSATLNYAITSGKNSTILSGSFMNITSEGGRLTGSIVVPSNAVDLWWPVGMGSQTLYNLTLDVVGSGNTTIATVTKRIGFRTIFNNQTPVSQAQLDAGVAPGNNWHFEINGHEFYAKGSNFIPPDPFWPNVTEPRLRQLFESVVDGNQNLLRVWSSGAYPPDFMYDLADEMGILLWSEFEFSCALYPVNQEFLENVAQEAEYQVRRVNHHPSMTYWAGGNELENLELYLVNETAPDEYPRYLAEYEKLFLDTIGVAVFENTRSISFSPSSTTNGWLTLDFSKQQPIAQRYENLTAGSVYGNTDHYNYNSTEAFDLSTYPIGRFANEFGFHSMPSLQSWQQAVDPSDLHFNSSIVMLRDHHPPAGGLNTSNFYNASIGQGQMTMAAQEWYPVPNKSDSLANFSAWCHTTQIFQADFYKSQIEFYRRGSARPERQLGSLYWQLEDQWQAPTWAGIEYDGRWKVLHYVAKDIYSPVIISSYLNVSTHEFEVWVVSDLWSPVSASVNLTWYDWSGKQLNISTPTSTNVSVGALNGTQILSSNLDTLLSRYDPSQVLLAMQVSAQGALPNSNTTQTFTHTNWFHATALSNAPLMDPGLQLSYSNATPKFTVKATKGVAAWVWLDYPSGAVLNFDANSFWLVPGEEKEIGYRVKSDTTGGKWVDGVTVRSLWDNTVP</sequence>
<evidence type="ECO:0000256" key="1">
    <source>
        <dbReference type="ARBA" id="ARBA00000829"/>
    </source>
</evidence>
<dbReference type="PANTHER" id="PTHR43730">
    <property type="entry name" value="BETA-MANNOSIDASE"/>
    <property type="match status" value="1"/>
</dbReference>
<evidence type="ECO:0000256" key="10">
    <source>
        <dbReference type="ARBA" id="ARBA00022801"/>
    </source>
</evidence>
<dbReference type="InterPro" id="IPR008979">
    <property type="entry name" value="Galactose-bd-like_sf"/>
</dbReference>
<feature type="domain" description="Beta-mannosidase Ig-fold" evidence="17">
    <location>
        <begin position="844"/>
        <end position="924"/>
    </location>
</feature>
<evidence type="ECO:0000256" key="4">
    <source>
        <dbReference type="ARBA" id="ARBA00007483"/>
    </source>
</evidence>
<feature type="domain" description="Beta-mannosidase-like galactose-binding" evidence="19">
    <location>
        <begin position="31"/>
        <end position="205"/>
    </location>
</feature>
<dbReference type="Gene3D" id="3.20.20.80">
    <property type="entry name" value="Glycosidases"/>
    <property type="match status" value="1"/>
</dbReference>
<evidence type="ECO:0000259" key="17">
    <source>
        <dbReference type="Pfam" id="PF17753"/>
    </source>
</evidence>
<dbReference type="SUPFAM" id="SSF49303">
    <property type="entry name" value="beta-Galactosidase/glucuronidase domain"/>
    <property type="match status" value="2"/>
</dbReference>
<protein>
    <recommendedName>
        <fullName evidence="7">Beta-mannosidase A</fullName>
        <ecNumber evidence="6">3.2.1.25</ecNumber>
    </recommendedName>
    <alternativeName>
        <fullName evidence="15">Mannanase A</fullName>
    </alternativeName>
</protein>
<evidence type="ECO:0000256" key="7">
    <source>
        <dbReference type="ARBA" id="ARBA00021795"/>
    </source>
</evidence>
<evidence type="ECO:0000256" key="15">
    <source>
        <dbReference type="ARBA" id="ARBA00031061"/>
    </source>
</evidence>
<evidence type="ECO:0000259" key="16">
    <source>
        <dbReference type="Pfam" id="PF00703"/>
    </source>
</evidence>
<evidence type="ECO:0000256" key="11">
    <source>
        <dbReference type="ARBA" id="ARBA00023180"/>
    </source>
</evidence>
<keyword evidence="9" id="KW-0732">Signal</keyword>
<dbReference type="Proteomes" id="UP000800094">
    <property type="component" value="Unassembled WGS sequence"/>
</dbReference>
<accession>A0A6A6IZW5</accession>
<dbReference type="InterPro" id="IPR017853">
    <property type="entry name" value="GH"/>
</dbReference>
<feature type="domain" description="Mannosidase Ig/CBM-like" evidence="18">
    <location>
        <begin position="741"/>
        <end position="823"/>
    </location>
</feature>
<comment type="catalytic activity">
    <reaction evidence="1">
        <text>Hydrolysis of terminal, non-reducing beta-D-mannose residues in beta-D-mannosides.</text>
        <dbReference type="EC" id="3.2.1.25"/>
    </reaction>
</comment>
<dbReference type="Gene3D" id="2.60.40.10">
    <property type="entry name" value="Immunoglobulins"/>
    <property type="match status" value="3"/>
</dbReference>
<comment type="similarity">
    <text evidence="4">Belongs to the glycosyl hydrolase 2 family. Beta-mannosidase A subfamily.</text>
</comment>
<dbReference type="SUPFAM" id="SSF49785">
    <property type="entry name" value="Galactose-binding domain-like"/>
    <property type="match status" value="1"/>
</dbReference>
<evidence type="ECO:0000256" key="14">
    <source>
        <dbReference type="ARBA" id="ARBA00023326"/>
    </source>
</evidence>
<evidence type="ECO:0000313" key="20">
    <source>
        <dbReference type="EMBL" id="KAF2255916.1"/>
    </source>
</evidence>
<comment type="pathway">
    <text evidence="3">Glycan metabolism; N-glycan degradation.</text>
</comment>
<dbReference type="OrthoDB" id="2866996at2759"/>
<keyword evidence="8" id="KW-0964">Secreted</keyword>
<dbReference type="InterPro" id="IPR041447">
    <property type="entry name" value="Mannosidase_ig"/>
</dbReference>
<evidence type="ECO:0000259" key="18">
    <source>
        <dbReference type="Pfam" id="PF17786"/>
    </source>
</evidence>
<dbReference type="InterPro" id="IPR006102">
    <property type="entry name" value="Ig-like_GH2"/>
</dbReference>
<evidence type="ECO:0000256" key="6">
    <source>
        <dbReference type="ARBA" id="ARBA00012754"/>
    </source>
</evidence>
<dbReference type="InterPro" id="IPR050887">
    <property type="entry name" value="Beta-mannosidase_GH2"/>
</dbReference>
<dbReference type="UniPathway" id="UPA00280"/>
<dbReference type="GO" id="GO:0004567">
    <property type="term" value="F:beta-mannosidase activity"/>
    <property type="evidence" value="ECO:0007669"/>
    <property type="project" value="UniProtKB-EC"/>
</dbReference>
<dbReference type="GO" id="GO:0006516">
    <property type="term" value="P:glycoprotein catabolic process"/>
    <property type="evidence" value="ECO:0007669"/>
    <property type="project" value="TreeGrafter"/>
</dbReference>
<keyword evidence="14" id="KW-0624">Polysaccharide degradation</keyword>
<dbReference type="Pfam" id="PF17753">
    <property type="entry name" value="Ig_mannosidase"/>
    <property type="match status" value="1"/>
</dbReference>
<evidence type="ECO:0000256" key="9">
    <source>
        <dbReference type="ARBA" id="ARBA00022729"/>
    </source>
</evidence>
<evidence type="ECO:0000313" key="21">
    <source>
        <dbReference type="Proteomes" id="UP000800094"/>
    </source>
</evidence>
<keyword evidence="11" id="KW-0325">Glycoprotein</keyword>
<dbReference type="GO" id="GO:0005576">
    <property type="term" value="C:extracellular region"/>
    <property type="evidence" value="ECO:0007669"/>
    <property type="project" value="UniProtKB-SubCell"/>
</dbReference>
<dbReference type="InterPro" id="IPR054593">
    <property type="entry name" value="Beta-mannosidase-like_N2"/>
</dbReference>
<dbReference type="InterPro" id="IPR036156">
    <property type="entry name" value="Beta-gal/glucu_dom_sf"/>
</dbReference>
<feature type="domain" description="Glycoside hydrolase family 2 immunoglobulin-like beta-sandwich" evidence="16">
    <location>
        <begin position="240"/>
        <end position="337"/>
    </location>
</feature>